<evidence type="ECO:0000256" key="3">
    <source>
        <dbReference type="RuleBase" id="RU367140"/>
    </source>
</evidence>
<feature type="domain" description="SKI-interacting protein SKIP SNW" evidence="5">
    <location>
        <begin position="167"/>
        <end position="325"/>
    </location>
</feature>
<organism evidence="6 7">
    <name type="scientific">Yarrowia lipolytica</name>
    <name type="common">Candida lipolytica</name>
    <dbReference type="NCBI Taxonomy" id="4952"/>
    <lineage>
        <taxon>Eukaryota</taxon>
        <taxon>Fungi</taxon>
        <taxon>Dikarya</taxon>
        <taxon>Ascomycota</taxon>
        <taxon>Saccharomycotina</taxon>
        <taxon>Dipodascomycetes</taxon>
        <taxon>Dipodascales</taxon>
        <taxon>Dipodascales incertae sedis</taxon>
        <taxon>Yarrowia</taxon>
    </lineage>
</organism>
<feature type="region of interest" description="Disordered" evidence="4">
    <location>
        <begin position="199"/>
        <end position="232"/>
    </location>
</feature>
<dbReference type="PANTHER" id="PTHR12096">
    <property type="entry name" value="NUCLEAR PROTEIN SKIP-RELATED"/>
    <property type="match status" value="1"/>
</dbReference>
<feature type="compositionally biased region" description="Basic and acidic residues" evidence="4">
    <location>
        <begin position="426"/>
        <end position="440"/>
    </location>
</feature>
<comment type="function">
    <text evidence="3">Involved in pre-mRNA splicing.</text>
</comment>
<protein>
    <recommendedName>
        <fullName evidence="2 3">Pre-mRNA-processing protein 45</fullName>
    </recommendedName>
</protein>
<keyword evidence="3" id="KW-0508">mRNA splicing</keyword>
<dbReference type="EMBL" id="KZ857327">
    <property type="protein sequence ID" value="RDW27932.1"/>
    <property type="molecule type" value="Genomic_DNA"/>
</dbReference>
<comment type="subcellular location">
    <subcellularLocation>
        <location evidence="3">Nucleus</location>
    </subcellularLocation>
</comment>
<dbReference type="GO" id="GO:0005681">
    <property type="term" value="C:spliceosomal complex"/>
    <property type="evidence" value="ECO:0007669"/>
    <property type="project" value="UniProtKB-UniRule"/>
</dbReference>
<feature type="compositionally biased region" description="Basic and acidic residues" evidence="4">
    <location>
        <begin position="395"/>
        <end position="419"/>
    </location>
</feature>
<feature type="region of interest" description="Disordered" evidence="4">
    <location>
        <begin position="282"/>
        <end position="458"/>
    </location>
</feature>
<feature type="compositionally biased region" description="Basic and acidic residues" evidence="4">
    <location>
        <begin position="286"/>
        <end position="364"/>
    </location>
</feature>
<evidence type="ECO:0000256" key="4">
    <source>
        <dbReference type="SAM" id="MobiDB-lite"/>
    </source>
</evidence>
<reference evidence="6 7" key="1">
    <citation type="submission" date="2018-07" db="EMBL/GenBank/DDBJ databases">
        <title>Draft Genome Assemblies for Five Robust Yarrowia lipolytica Strains Exhibiting High Lipid Production and Pentose Sugar Utilization and Sugar Alcohol Secretion from Undetoxified Lignocellulosic Biomass Hydrolysates.</title>
        <authorList>
            <consortium name="DOE Joint Genome Institute"/>
            <person name="Walker C."/>
            <person name="Ryu S."/>
            <person name="Na H."/>
            <person name="Zane M."/>
            <person name="LaButti K."/>
            <person name="Lipzen A."/>
            <person name="Haridas S."/>
            <person name="Barry K."/>
            <person name="Grigoriev I.V."/>
            <person name="Quarterman J."/>
            <person name="Slininger P."/>
            <person name="Dien B."/>
            <person name="Trinh C.T."/>
        </authorList>
    </citation>
    <scope>NUCLEOTIDE SEQUENCE [LARGE SCALE GENOMIC DNA]</scope>
    <source>
        <strain evidence="6 7">YB392</strain>
    </source>
</reference>
<dbReference type="GO" id="GO:0000398">
    <property type="term" value="P:mRNA splicing, via spliceosome"/>
    <property type="evidence" value="ECO:0007669"/>
    <property type="project" value="InterPro"/>
</dbReference>
<comment type="subunit">
    <text evidence="3">Associated with the spliceosome.</text>
</comment>
<accession>A0A371CCG2</accession>
<dbReference type="Pfam" id="PF02731">
    <property type="entry name" value="SKIP_SNW"/>
    <property type="match status" value="1"/>
</dbReference>
<evidence type="ECO:0000313" key="7">
    <source>
        <dbReference type="Proteomes" id="UP000256601"/>
    </source>
</evidence>
<sequence length="568" mass="63580">MTSITALLPAPRYPTPGPKMSIFTTNAVSMAKNDSVPKYGSRTDWKPTSQADFNDGGAYPEIHIAQYPRNMGKPGSVSSNAITLKMDASGSADYSLIATQGHAADRHVQTSYDSLIPLRERIDAGTVSLEKPGEEAEQSTALATQAAFDKRLAANDKSGTKNKSDPQYIRYTANSMMGTEGGESQKIIKMVDLPQDPLEPPKFKHTKVPGRPASPPAPILRSPPRKLTAQDQKDWAIPSTVSNWKNQKGFTISLDKRMAADGRGLEDVKVNDNFAKFSEVLNQNEKTMRDDIGKRREMQQRVAERQAQEQEEKLRELARRARQEREVGDESKGKEKEADGEDDRGRSRERLRSVSRDGDSDRSLSRSLSASDRSYSRSRSPYESRSRGRSYSRSRSPESRFRGRSDSRSRSPGYELERAAKKRKTERLERKREAERDLRLSKMGTQQKIKQLAKENSRDISERVALGAAQPQKLAGEAQFDSRLFSKSGSLQRGFNEDQYYDKSLFSAQEAVQSIYRPSASGDSVAEDTIDRLETEKRFDVLGKAGKGFEGADGEERDGPVRFVRDEE</sequence>
<keyword evidence="3" id="KW-0539">Nucleus</keyword>
<evidence type="ECO:0000256" key="2">
    <source>
        <dbReference type="ARBA" id="ARBA00022160"/>
    </source>
</evidence>
<dbReference type="InterPro" id="IPR004015">
    <property type="entry name" value="SKI-int_prot_SKIP_SNW-dom"/>
</dbReference>
<feature type="compositionally biased region" description="Basic and acidic residues" evidence="4">
    <location>
        <begin position="557"/>
        <end position="568"/>
    </location>
</feature>
<gene>
    <name evidence="6" type="ORF">B0I71DRAFT_128324</name>
</gene>
<dbReference type="OrthoDB" id="666364at2759"/>
<dbReference type="Proteomes" id="UP000256601">
    <property type="component" value="Unassembled WGS sequence"/>
</dbReference>
<evidence type="ECO:0000313" key="6">
    <source>
        <dbReference type="EMBL" id="RDW27932.1"/>
    </source>
</evidence>
<keyword evidence="3" id="KW-0747">Spliceosome</keyword>
<proteinExistence type="inferred from homology"/>
<dbReference type="InterPro" id="IPR017862">
    <property type="entry name" value="SKI-int_prot_SKIP"/>
</dbReference>
<keyword evidence="3" id="KW-0507">mRNA processing</keyword>
<evidence type="ECO:0000256" key="1">
    <source>
        <dbReference type="ARBA" id="ARBA00010197"/>
    </source>
</evidence>
<dbReference type="VEuPathDB" id="FungiDB:YALI1_C16395g"/>
<name>A0A371CCG2_YARLL</name>
<comment type="similarity">
    <text evidence="1 3">Belongs to the SNW family.</text>
</comment>
<evidence type="ECO:0000259" key="5">
    <source>
        <dbReference type="Pfam" id="PF02731"/>
    </source>
</evidence>
<feature type="region of interest" description="Disordered" evidence="4">
    <location>
        <begin position="545"/>
        <end position="568"/>
    </location>
</feature>
<dbReference type="VEuPathDB" id="FungiDB:YALI0_C11715g"/>
<feature type="compositionally biased region" description="Low complexity" evidence="4">
    <location>
        <begin position="365"/>
        <end position="379"/>
    </location>
</feature>
<dbReference type="AlphaFoldDB" id="A0A371CCG2"/>